<dbReference type="Pfam" id="PF11185">
    <property type="entry name" value="DUF2971"/>
    <property type="match status" value="1"/>
</dbReference>
<dbReference type="EMBL" id="JACNEP010000002">
    <property type="protein sequence ID" value="MBC3765112.1"/>
    <property type="molecule type" value="Genomic_DNA"/>
</dbReference>
<evidence type="ECO:0000313" key="1">
    <source>
        <dbReference type="EMBL" id="MBC3765112.1"/>
    </source>
</evidence>
<dbReference type="AlphaFoldDB" id="A0A8J6M0Y2"/>
<reference evidence="1" key="1">
    <citation type="journal article" date="2018" name="Int. J. Syst. Evol. Microbiol.">
        <title>Neptunicella marina gen. nov., sp. nov., isolated from surface seawater.</title>
        <authorList>
            <person name="Liu X."/>
            <person name="Lai Q."/>
            <person name="Du Y."/>
            <person name="Zhang X."/>
            <person name="Liu Z."/>
            <person name="Sun F."/>
            <person name="Shao Z."/>
        </authorList>
    </citation>
    <scope>NUCLEOTIDE SEQUENCE</scope>
    <source>
        <strain evidence="1">S27-2</strain>
    </source>
</reference>
<dbReference type="Proteomes" id="UP000601768">
    <property type="component" value="Unassembled WGS sequence"/>
</dbReference>
<evidence type="ECO:0000313" key="2">
    <source>
        <dbReference type="Proteomes" id="UP000601768"/>
    </source>
</evidence>
<name>A0A8J6M0Y2_9ALTE</name>
<keyword evidence="2" id="KW-1185">Reference proteome</keyword>
<gene>
    <name evidence="1" type="ORF">H8B19_04450</name>
</gene>
<organism evidence="1 2">
    <name type="scientific">Neptunicella marina</name>
    <dbReference type="NCBI Taxonomy" id="2125989"/>
    <lineage>
        <taxon>Bacteria</taxon>
        <taxon>Pseudomonadati</taxon>
        <taxon>Pseudomonadota</taxon>
        <taxon>Gammaproteobacteria</taxon>
        <taxon>Alteromonadales</taxon>
        <taxon>Alteromonadaceae</taxon>
        <taxon>Neptunicella</taxon>
    </lineage>
</organism>
<dbReference type="InterPro" id="IPR021352">
    <property type="entry name" value="DUF2971"/>
</dbReference>
<reference evidence="1" key="2">
    <citation type="submission" date="2020-08" db="EMBL/GenBank/DDBJ databases">
        <authorList>
            <person name="Lai Q."/>
        </authorList>
    </citation>
    <scope>NUCLEOTIDE SEQUENCE</scope>
    <source>
        <strain evidence="1">S27-2</strain>
    </source>
</reference>
<comment type="caution">
    <text evidence="1">The sequence shown here is derived from an EMBL/GenBank/DDBJ whole genome shotgun (WGS) entry which is preliminary data.</text>
</comment>
<protein>
    <submittedName>
        <fullName evidence="1">DUF2971 domain-containing protein</fullName>
    </submittedName>
</protein>
<dbReference type="RefSeq" id="WP_186505568.1">
    <property type="nucleotide sequence ID" value="NZ_JACNEP010000002.1"/>
</dbReference>
<proteinExistence type="predicted"/>
<sequence length="271" mass="31740">MLFKYLPVERLDVIEKLKIRFSPFRSLNDPFEAYPLVDISDDINTVLSQAIEDLDKCWVNAPEIEKTEENRNLYEQIKADCRKNALEFSNPYKLGSALTDLLKHLGILSLSRTNSSLLMWSHYASCNEGYVIGFDEHHKFFHRRDPAGDIVRPLSVVYTTKRSCVNARHYAYRQKLFGEKPIEWSYEEEERLFLNHIDSRLSISKDKYGMDVILTDIPKEAISSVYFGCGASKETQNRVWEALRLNHIRVPVYQARISRTEYKIEFEETQQ</sequence>
<accession>A0A8J6M0Y2</accession>